<dbReference type="InterPro" id="IPR015500">
    <property type="entry name" value="Peptidase_S8_subtilisin-rel"/>
</dbReference>
<evidence type="ECO:0000313" key="13">
    <source>
        <dbReference type="EMBL" id="OTY48970.1"/>
    </source>
</evidence>
<dbReference type="PRINTS" id="PR00723">
    <property type="entry name" value="SUBTILISIN"/>
</dbReference>
<comment type="cofactor">
    <cofactor evidence="1">
        <name>Ca(2+)</name>
        <dbReference type="ChEBI" id="CHEBI:29108"/>
    </cofactor>
</comment>
<evidence type="ECO:0000313" key="14">
    <source>
        <dbReference type="Proteomes" id="UP000195089"/>
    </source>
</evidence>
<evidence type="ECO:0000259" key="12">
    <source>
        <dbReference type="Pfam" id="PF00082"/>
    </source>
</evidence>
<keyword evidence="6" id="KW-0479">Metal-binding</keyword>
<keyword evidence="11" id="KW-1133">Transmembrane helix</keyword>
<evidence type="ECO:0000256" key="7">
    <source>
        <dbReference type="ARBA" id="ARBA00022801"/>
    </source>
</evidence>
<evidence type="ECO:0000256" key="6">
    <source>
        <dbReference type="ARBA" id="ARBA00022723"/>
    </source>
</evidence>
<evidence type="ECO:0000256" key="9">
    <source>
        <dbReference type="ARBA" id="ARBA00022837"/>
    </source>
</evidence>
<evidence type="ECO:0000256" key="8">
    <source>
        <dbReference type="ARBA" id="ARBA00022825"/>
    </source>
</evidence>
<protein>
    <submittedName>
        <fullName evidence="13">Peptidase S8</fullName>
    </submittedName>
</protein>
<dbReference type="AlphaFoldDB" id="A0A243BP92"/>
<evidence type="ECO:0000256" key="11">
    <source>
        <dbReference type="SAM" id="Phobius"/>
    </source>
</evidence>
<keyword evidence="5 10" id="KW-0645">Protease</keyword>
<dbReference type="GO" id="GO:0006508">
    <property type="term" value="P:proteolysis"/>
    <property type="evidence" value="ECO:0007669"/>
    <property type="project" value="UniProtKB-KW"/>
</dbReference>
<keyword evidence="11" id="KW-0812">Transmembrane</keyword>
<feature type="active site" description="Charge relay system" evidence="10">
    <location>
        <position position="106"/>
    </location>
</feature>
<comment type="subcellular location">
    <subcellularLocation>
        <location evidence="2">Secreted</location>
    </subcellularLocation>
</comment>
<dbReference type="InterPro" id="IPR036852">
    <property type="entry name" value="Peptidase_S8/S53_dom_sf"/>
</dbReference>
<dbReference type="InterPro" id="IPR000209">
    <property type="entry name" value="Peptidase_S8/S53_dom"/>
</dbReference>
<comment type="similarity">
    <text evidence="3 10">Belongs to the peptidase S8 family.</text>
</comment>
<keyword evidence="8 10" id="KW-0720">Serine protease</keyword>
<keyword evidence="9" id="KW-0106">Calcium</keyword>
<dbReference type="InterPro" id="IPR034202">
    <property type="entry name" value="Subtilisin_Carlsberg-like"/>
</dbReference>
<keyword evidence="4" id="KW-0964">Secreted</keyword>
<dbReference type="Pfam" id="PF00082">
    <property type="entry name" value="Peptidase_S8"/>
    <property type="match status" value="1"/>
</dbReference>
<evidence type="ECO:0000256" key="1">
    <source>
        <dbReference type="ARBA" id="ARBA00001913"/>
    </source>
</evidence>
<keyword evidence="11" id="KW-0472">Membrane</keyword>
<dbReference type="PROSITE" id="PS00137">
    <property type="entry name" value="SUBTILASE_HIS"/>
    <property type="match status" value="1"/>
</dbReference>
<comment type="caution">
    <text evidence="13">The sequence shown here is derived from an EMBL/GenBank/DDBJ whole genome shotgun (WGS) entry which is preliminary data.</text>
</comment>
<dbReference type="Proteomes" id="UP000195089">
    <property type="component" value="Unassembled WGS sequence"/>
</dbReference>
<evidence type="ECO:0000256" key="3">
    <source>
        <dbReference type="ARBA" id="ARBA00011073"/>
    </source>
</evidence>
<evidence type="ECO:0000256" key="10">
    <source>
        <dbReference type="PROSITE-ProRule" id="PRU01240"/>
    </source>
</evidence>
<dbReference type="EMBL" id="NFDL01000012">
    <property type="protein sequence ID" value="OTY48970.1"/>
    <property type="molecule type" value="Genomic_DNA"/>
</dbReference>
<dbReference type="CDD" id="cd07477">
    <property type="entry name" value="Peptidases_S8_Subtilisin_subset"/>
    <property type="match status" value="1"/>
</dbReference>
<keyword evidence="7 10" id="KW-0378">Hydrolase</keyword>
<dbReference type="GO" id="GO:0004252">
    <property type="term" value="F:serine-type endopeptidase activity"/>
    <property type="evidence" value="ECO:0007669"/>
    <property type="project" value="UniProtKB-UniRule"/>
</dbReference>
<feature type="transmembrane region" description="Helical" evidence="11">
    <location>
        <begin position="7"/>
        <end position="27"/>
    </location>
</feature>
<organism evidence="13 14">
    <name type="scientific">Bacillus thuringiensis serovar pingluonsis</name>
    <dbReference type="NCBI Taxonomy" id="180881"/>
    <lineage>
        <taxon>Bacteria</taxon>
        <taxon>Bacillati</taxon>
        <taxon>Bacillota</taxon>
        <taxon>Bacilli</taxon>
        <taxon>Bacillales</taxon>
        <taxon>Bacillaceae</taxon>
        <taxon>Bacillus</taxon>
        <taxon>Bacillus cereus group</taxon>
    </lineage>
</organism>
<feature type="active site" description="Charge relay system" evidence="10">
    <location>
        <position position="73"/>
    </location>
</feature>
<dbReference type="RefSeq" id="WP_088118859.1">
    <property type="nucleotide sequence ID" value="NZ_NFDL01000012.1"/>
</dbReference>
<dbReference type="PANTHER" id="PTHR43806">
    <property type="entry name" value="PEPTIDASE S8"/>
    <property type="match status" value="1"/>
</dbReference>
<dbReference type="SUPFAM" id="SSF52743">
    <property type="entry name" value="Subtilisin-like"/>
    <property type="match status" value="1"/>
</dbReference>
<proteinExistence type="inferred from homology"/>
<dbReference type="GO" id="GO:0046872">
    <property type="term" value="F:metal ion binding"/>
    <property type="evidence" value="ECO:0007669"/>
    <property type="project" value="UniProtKB-KW"/>
</dbReference>
<dbReference type="InterPro" id="IPR050131">
    <property type="entry name" value="Peptidase_S8_subtilisin-like"/>
</dbReference>
<evidence type="ECO:0000256" key="5">
    <source>
        <dbReference type="ARBA" id="ARBA00022670"/>
    </source>
</evidence>
<evidence type="ECO:0000256" key="4">
    <source>
        <dbReference type="ARBA" id="ARBA00022525"/>
    </source>
</evidence>
<sequence>MNKVKKILIIILTVLVLCSSLFYFVFYSESTLSKTKSNIPHKKEEQSVTWGRKAVIEDRFTRIQNKIKVAILDNGIYKEHEDLKGKVVKEFNTINLNNPIIDETGHGTAIAGIIAAENNNLGILGVMPNVQLYDVKVLDKQGKGDVDHLIKGIRWCIEQRVNILNISFGLQSESPELKKAIDEAVDSGIIVVAAAGNTYGLGVDYPAKYENVISISSVNKEFKRASSSAKGKIDFAAPGVDILSTNQDGGYSTYSGTSFATAFATGVIAVLLAEGDNTLNLDQIKKILIERSIDLGSTGYDNEFGFGLIQK</sequence>
<feature type="domain" description="Peptidase S8/S53" evidence="12">
    <location>
        <begin position="65"/>
        <end position="307"/>
    </location>
</feature>
<name>A0A243BP92_BACTU</name>
<dbReference type="Gene3D" id="3.40.50.200">
    <property type="entry name" value="Peptidase S8/S53 domain"/>
    <property type="match status" value="1"/>
</dbReference>
<reference evidence="13 14" key="1">
    <citation type="submission" date="2016-10" db="EMBL/GenBank/DDBJ databases">
        <title>Comparative genomics of Bacillus thuringiensis reveals a path to pathogens against multiple invertebrate hosts.</title>
        <authorList>
            <person name="Zheng J."/>
            <person name="Gao Q."/>
            <person name="Liu H."/>
            <person name="Peng D."/>
            <person name="Ruan L."/>
            <person name="Sun M."/>
        </authorList>
    </citation>
    <scope>NUCLEOTIDE SEQUENCE [LARGE SCALE GENOMIC DNA]</scope>
    <source>
        <strain evidence="13">BGSC 4BX1</strain>
    </source>
</reference>
<dbReference type="GO" id="GO:0005576">
    <property type="term" value="C:extracellular region"/>
    <property type="evidence" value="ECO:0007669"/>
    <property type="project" value="UniProtKB-SubCell"/>
</dbReference>
<dbReference type="PANTHER" id="PTHR43806:SF11">
    <property type="entry name" value="CEREVISIN-RELATED"/>
    <property type="match status" value="1"/>
</dbReference>
<dbReference type="InterPro" id="IPR022398">
    <property type="entry name" value="Peptidase_S8_His-AS"/>
</dbReference>
<gene>
    <name evidence="13" type="ORF">BK742_03315</name>
</gene>
<feature type="active site" description="Charge relay system" evidence="10">
    <location>
        <position position="258"/>
    </location>
</feature>
<dbReference type="PROSITE" id="PS51892">
    <property type="entry name" value="SUBTILASE"/>
    <property type="match status" value="1"/>
</dbReference>
<accession>A0A243BP92</accession>
<evidence type="ECO:0000256" key="2">
    <source>
        <dbReference type="ARBA" id="ARBA00004613"/>
    </source>
</evidence>